<proteinExistence type="predicted"/>
<reference evidence="1" key="1">
    <citation type="submission" date="2008-02" db="EMBL/GenBank/DDBJ databases">
        <authorList>
            <person name="Fulton L."/>
            <person name="Clifton S."/>
            <person name="Fulton B."/>
            <person name="Xu J."/>
            <person name="Minx P."/>
            <person name="Pepin K.H."/>
            <person name="Johnson M."/>
            <person name="Thiruvilangam P."/>
            <person name="Bhonagiri V."/>
            <person name="Nash W.E."/>
            <person name="Mardis E.R."/>
            <person name="Wilson R.K."/>
        </authorList>
    </citation>
    <scope>NUCLEOTIDE SEQUENCE [LARGE SCALE GENOMIC DNA]</scope>
    <source>
        <strain evidence="1">DSM 1552</strain>
    </source>
</reference>
<evidence type="ECO:0000313" key="1">
    <source>
        <dbReference type="EMBL" id="EDS75050.1"/>
    </source>
</evidence>
<accession>B1C0Z5</accession>
<dbReference type="Proteomes" id="UP000004910">
    <property type="component" value="Unassembled WGS sequence"/>
</dbReference>
<evidence type="ECO:0000313" key="2">
    <source>
        <dbReference type="Proteomes" id="UP000004910"/>
    </source>
</evidence>
<protein>
    <submittedName>
        <fullName evidence="1">Uncharacterized protein</fullName>
    </submittedName>
</protein>
<name>B1C0Z5_9FIRM</name>
<dbReference type="AlphaFoldDB" id="B1C0Z5"/>
<sequence>MIVDSILFYLEYLSFPVHLLMFGPSLDNHYSYHHHYYDLG</sequence>
<comment type="caution">
    <text evidence="1">The sequence shown here is derived from an EMBL/GenBank/DDBJ whole genome shotgun (WGS) entry which is preliminary data.</text>
</comment>
<dbReference type="HOGENOM" id="CLU_3287619_0_0_9"/>
<gene>
    <name evidence="1" type="ORF">CLOSPI_00876</name>
</gene>
<reference evidence="1" key="2">
    <citation type="submission" date="2014-06" db="EMBL/GenBank/DDBJ databases">
        <title>Draft genome sequence of Clostridium spiroforme (DSM 1552).</title>
        <authorList>
            <person name="Sudarsanam P."/>
            <person name="Ley R."/>
            <person name="Guruge J."/>
            <person name="Turnbaugh P.J."/>
            <person name="Mahowald M."/>
            <person name="Liep D."/>
            <person name="Gordon J."/>
        </authorList>
    </citation>
    <scope>NUCLEOTIDE SEQUENCE</scope>
    <source>
        <strain evidence="1">DSM 1552</strain>
    </source>
</reference>
<dbReference type="EMBL" id="ABIK02000007">
    <property type="protein sequence ID" value="EDS75050.1"/>
    <property type="molecule type" value="Genomic_DNA"/>
</dbReference>
<organism evidence="1 2">
    <name type="scientific">Thomasclavelia spiroformis DSM 1552</name>
    <dbReference type="NCBI Taxonomy" id="428126"/>
    <lineage>
        <taxon>Bacteria</taxon>
        <taxon>Bacillati</taxon>
        <taxon>Bacillota</taxon>
        <taxon>Erysipelotrichia</taxon>
        <taxon>Erysipelotrichales</taxon>
        <taxon>Coprobacillaceae</taxon>
        <taxon>Thomasclavelia</taxon>
    </lineage>
</organism>
<keyword evidence="2" id="KW-1185">Reference proteome</keyword>